<dbReference type="InterPro" id="IPR029056">
    <property type="entry name" value="Ribokinase-like"/>
</dbReference>
<keyword evidence="2" id="KW-0808">Transferase</keyword>
<keyword evidence="3 5" id="KW-0418">Kinase</keyword>
<dbReference type="SUPFAM" id="SSF53613">
    <property type="entry name" value="Ribokinase-like"/>
    <property type="match status" value="1"/>
</dbReference>
<keyword evidence="6" id="KW-1185">Reference proteome</keyword>
<gene>
    <name evidence="5" type="ORF">SAMN03159343_1414</name>
</gene>
<accession>A0A1G4XUU2</accession>
<sequence>MTGVVTVGETMALLTTPPTGRLTAGSVMPVGIGGAESNVAVGLVRLGVPATWVSRVGDDAFGALVLRELRAEGVTVRAEVDPDAPTGLMVKELRGGRPRRVRYHRAGSAASRLTPADVDRVAEDIRTADALHLTGITPALGPGPAAAVDRAVELARAAGVAVVLDVNHRTALWSDEVAAPVLADLARRVDVLLAGPDEAALLLGGPVGADVEAGLTAARALVRRGTGTVVVKLAGLGAVEVGGGREVHGPTTPVEVVDPVGAGDAFAAGWLAASVAGGSAEERLALGNAAGGAVCRVPGDWEGLPTRAELAETGPMTEVRR</sequence>
<dbReference type="PANTHER" id="PTHR43320">
    <property type="entry name" value="SUGAR KINASE"/>
    <property type="match status" value="1"/>
</dbReference>
<evidence type="ECO:0000313" key="6">
    <source>
        <dbReference type="Proteomes" id="UP000198981"/>
    </source>
</evidence>
<protein>
    <submittedName>
        <fullName evidence="5">2-dehydro-3-deoxygluconokinase</fullName>
    </submittedName>
</protein>
<reference evidence="6" key="1">
    <citation type="submission" date="2016-10" db="EMBL/GenBank/DDBJ databases">
        <authorList>
            <person name="Varghese N."/>
            <person name="Submissions S."/>
        </authorList>
    </citation>
    <scope>NUCLEOTIDE SEQUENCE [LARGE SCALE GENOMIC DNA]</scope>
    <source>
        <strain evidence="6">DSM 45722</strain>
    </source>
</reference>
<dbReference type="EMBL" id="FMUH01000002">
    <property type="protein sequence ID" value="SCX44418.1"/>
    <property type="molecule type" value="Genomic_DNA"/>
</dbReference>
<dbReference type="InterPro" id="IPR052700">
    <property type="entry name" value="Carb_kinase_PfkB-like"/>
</dbReference>
<comment type="similarity">
    <text evidence="1">Belongs to the carbohydrate kinase PfkB family.</text>
</comment>
<dbReference type="OrthoDB" id="9808601at2"/>
<feature type="domain" description="Carbohydrate kinase PfkB" evidence="4">
    <location>
        <begin position="1"/>
        <end position="306"/>
    </location>
</feature>
<organism evidence="5 6">
    <name type="scientific">Klenkia marina</name>
    <dbReference type="NCBI Taxonomy" id="1960309"/>
    <lineage>
        <taxon>Bacteria</taxon>
        <taxon>Bacillati</taxon>
        <taxon>Actinomycetota</taxon>
        <taxon>Actinomycetes</taxon>
        <taxon>Geodermatophilales</taxon>
        <taxon>Geodermatophilaceae</taxon>
        <taxon>Klenkia</taxon>
    </lineage>
</organism>
<name>A0A1G4XUU2_9ACTN</name>
<dbReference type="RefSeq" id="WP_092801566.1">
    <property type="nucleotide sequence ID" value="NZ_FMUH01000002.1"/>
</dbReference>
<evidence type="ECO:0000256" key="3">
    <source>
        <dbReference type="ARBA" id="ARBA00022777"/>
    </source>
</evidence>
<proteinExistence type="inferred from homology"/>
<dbReference type="STRING" id="1960309.SAMN03159343_1414"/>
<evidence type="ECO:0000259" key="4">
    <source>
        <dbReference type="Pfam" id="PF00294"/>
    </source>
</evidence>
<evidence type="ECO:0000256" key="1">
    <source>
        <dbReference type="ARBA" id="ARBA00010688"/>
    </source>
</evidence>
<dbReference type="PANTHER" id="PTHR43320:SF2">
    <property type="entry name" value="2-DEHYDRO-3-DEOXYGLUCONOKINASE_2-DEHYDRO-3-DEOXYGALACTONOKINASE"/>
    <property type="match status" value="1"/>
</dbReference>
<evidence type="ECO:0000256" key="2">
    <source>
        <dbReference type="ARBA" id="ARBA00022679"/>
    </source>
</evidence>
<dbReference type="Proteomes" id="UP000198981">
    <property type="component" value="Unassembled WGS sequence"/>
</dbReference>
<dbReference type="CDD" id="cd01166">
    <property type="entry name" value="KdgK"/>
    <property type="match status" value="1"/>
</dbReference>
<dbReference type="Gene3D" id="3.40.1190.20">
    <property type="match status" value="1"/>
</dbReference>
<dbReference type="Pfam" id="PF00294">
    <property type="entry name" value="PfkB"/>
    <property type="match status" value="1"/>
</dbReference>
<evidence type="ECO:0000313" key="5">
    <source>
        <dbReference type="EMBL" id="SCX44418.1"/>
    </source>
</evidence>
<dbReference type="InterPro" id="IPR011611">
    <property type="entry name" value="PfkB_dom"/>
</dbReference>
<dbReference type="AlphaFoldDB" id="A0A1G4XUU2"/>
<dbReference type="GO" id="GO:0016301">
    <property type="term" value="F:kinase activity"/>
    <property type="evidence" value="ECO:0007669"/>
    <property type="project" value="UniProtKB-KW"/>
</dbReference>